<dbReference type="InterPro" id="IPR050962">
    <property type="entry name" value="Phosphate-bind_PstS"/>
</dbReference>
<dbReference type="SUPFAM" id="SSF53850">
    <property type="entry name" value="Periplasmic binding protein-like II"/>
    <property type="match status" value="1"/>
</dbReference>
<dbReference type="AlphaFoldDB" id="A0A7C0Y7T5"/>
<name>A0A7C0Y7T5_9BACT</name>
<comment type="caution">
    <text evidence="1">The sequence shown here is derived from an EMBL/GenBank/DDBJ whole genome shotgun (WGS) entry which is preliminary data.</text>
</comment>
<proteinExistence type="predicted"/>
<dbReference type="EMBL" id="DQWS01000040">
    <property type="protein sequence ID" value="HDD52626.1"/>
    <property type="molecule type" value="Genomic_DNA"/>
</dbReference>
<dbReference type="Proteomes" id="UP000885690">
    <property type="component" value="Unassembled WGS sequence"/>
</dbReference>
<feature type="non-terminal residue" evidence="1">
    <location>
        <position position="1"/>
    </location>
</feature>
<sequence length="158" mass="17158">PVGLGGKGNAGVAGLITQIPGSIGYVELAYAEQNHLPVSAIKNQAGNFIRPTLESVSLAANIPLPPDTRVSLTNTKASKGYPISGFTWIILYKEQHYSGRSKTRAKALVDLLWWCIHQAQRYNEGLLYGKLPPAAVKIGERILKSITYNGKPLLKQGY</sequence>
<dbReference type="PANTHER" id="PTHR42996">
    <property type="entry name" value="PHOSPHATE-BINDING PROTEIN PSTS"/>
    <property type="match status" value="1"/>
</dbReference>
<protein>
    <submittedName>
        <fullName evidence="1">Phosphate ABC transporter substrate-binding protein PstS</fullName>
    </submittedName>
</protein>
<dbReference type="PANTHER" id="PTHR42996:SF1">
    <property type="entry name" value="PHOSPHATE-BINDING PROTEIN PSTS"/>
    <property type="match status" value="1"/>
</dbReference>
<dbReference type="Gene3D" id="3.40.190.10">
    <property type="entry name" value="Periplasmic binding protein-like II"/>
    <property type="match status" value="1"/>
</dbReference>
<reference evidence="1" key="1">
    <citation type="journal article" date="2020" name="mSystems">
        <title>Genome- and Community-Level Interaction Insights into Carbon Utilization and Element Cycling Functions of Hydrothermarchaeota in Hydrothermal Sediment.</title>
        <authorList>
            <person name="Zhou Z."/>
            <person name="Liu Y."/>
            <person name="Xu W."/>
            <person name="Pan J."/>
            <person name="Luo Z.H."/>
            <person name="Li M."/>
        </authorList>
    </citation>
    <scope>NUCLEOTIDE SEQUENCE [LARGE SCALE GENOMIC DNA]</scope>
    <source>
        <strain evidence="1">HyVt-115</strain>
    </source>
</reference>
<organism evidence="1">
    <name type="scientific">Thermosulfidibacter takaii</name>
    <dbReference type="NCBI Taxonomy" id="412593"/>
    <lineage>
        <taxon>Bacteria</taxon>
        <taxon>Pseudomonadati</taxon>
        <taxon>Thermosulfidibacterota</taxon>
        <taxon>Thermosulfidibacteria</taxon>
        <taxon>Thermosulfidibacterales</taxon>
        <taxon>Thermosulfidibacteraceae</taxon>
    </lineage>
</organism>
<accession>A0A7C0Y7T5</accession>
<gene>
    <name evidence="1" type="ORF">ENF32_00980</name>
</gene>
<evidence type="ECO:0000313" key="1">
    <source>
        <dbReference type="EMBL" id="HDD52626.1"/>
    </source>
</evidence>